<dbReference type="Proteomes" id="UP000299102">
    <property type="component" value="Unassembled WGS sequence"/>
</dbReference>
<name>A0A4C1SQR8_EUMVA</name>
<reference evidence="1 2" key="1">
    <citation type="journal article" date="2019" name="Commun. Biol.">
        <title>The bagworm genome reveals a unique fibroin gene that provides high tensile strength.</title>
        <authorList>
            <person name="Kono N."/>
            <person name="Nakamura H."/>
            <person name="Ohtoshi R."/>
            <person name="Tomita M."/>
            <person name="Numata K."/>
            <person name="Arakawa K."/>
        </authorList>
    </citation>
    <scope>NUCLEOTIDE SEQUENCE [LARGE SCALE GENOMIC DNA]</scope>
</reference>
<proteinExistence type="predicted"/>
<organism evidence="1 2">
    <name type="scientific">Eumeta variegata</name>
    <name type="common">Bagworm moth</name>
    <name type="synonym">Eumeta japonica</name>
    <dbReference type="NCBI Taxonomy" id="151549"/>
    <lineage>
        <taxon>Eukaryota</taxon>
        <taxon>Metazoa</taxon>
        <taxon>Ecdysozoa</taxon>
        <taxon>Arthropoda</taxon>
        <taxon>Hexapoda</taxon>
        <taxon>Insecta</taxon>
        <taxon>Pterygota</taxon>
        <taxon>Neoptera</taxon>
        <taxon>Endopterygota</taxon>
        <taxon>Lepidoptera</taxon>
        <taxon>Glossata</taxon>
        <taxon>Ditrysia</taxon>
        <taxon>Tineoidea</taxon>
        <taxon>Psychidae</taxon>
        <taxon>Oiketicinae</taxon>
        <taxon>Eumeta</taxon>
    </lineage>
</organism>
<keyword evidence="2" id="KW-1185">Reference proteome</keyword>
<evidence type="ECO:0000313" key="2">
    <source>
        <dbReference type="Proteomes" id="UP000299102"/>
    </source>
</evidence>
<comment type="caution">
    <text evidence="1">The sequence shown here is derived from an EMBL/GenBank/DDBJ whole genome shotgun (WGS) entry which is preliminary data.</text>
</comment>
<dbReference type="AlphaFoldDB" id="A0A4C1SQR8"/>
<gene>
    <name evidence="1" type="ORF">EVAR_3920_1</name>
</gene>
<evidence type="ECO:0000313" key="1">
    <source>
        <dbReference type="EMBL" id="GBP04563.1"/>
    </source>
</evidence>
<protein>
    <submittedName>
        <fullName evidence="1">Uncharacterized protein</fullName>
    </submittedName>
</protein>
<sequence length="82" mass="9149">MRASERHASLPLGMYVPSPPSKRLIEPMQDYVYEEVRSGPVHLPLGDKSSGPQLRAVATAVECPIFGVDQIHRFCRCLTRAQ</sequence>
<dbReference type="EMBL" id="BGZK01000014">
    <property type="protein sequence ID" value="GBP04563.1"/>
    <property type="molecule type" value="Genomic_DNA"/>
</dbReference>
<accession>A0A4C1SQR8</accession>